<dbReference type="EMBL" id="JAAGAX010000013">
    <property type="protein sequence ID" value="KAF2293593.1"/>
    <property type="molecule type" value="Genomic_DNA"/>
</dbReference>
<keyword evidence="2" id="KW-0677">Repeat</keyword>
<feature type="region of interest" description="Disordered" evidence="8">
    <location>
        <begin position="126"/>
        <end position="153"/>
    </location>
</feature>
<feature type="compositionally biased region" description="Low complexity" evidence="8">
    <location>
        <begin position="127"/>
        <end position="142"/>
    </location>
</feature>
<dbReference type="InterPro" id="IPR055276">
    <property type="entry name" value="NHL41-like"/>
</dbReference>
<dbReference type="PROSITE" id="PS51294">
    <property type="entry name" value="HTH_MYB"/>
    <property type="match status" value="2"/>
</dbReference>
<organism evidence="11 12">
    <name type="scientific">Hevea brasiliensis</name>
    <name type="common">Para rubber tree</name>
    <name type="synonym">Siphonia brasiliensis</name>
    <dbReference type="NCBI Taxonomy" id="3981"/>
    <lineage>
        <taxon>Eukaryota</taxon>
        <taxon>Viridiplantae</taxon>
        <taxon>Streptophyta</taxon>
        <taxon>Embryophyta</taxon>
        <taxon>Tracheophyta</taxon>
        <taxon>Spermatophyta</taxon>
        <taxon>Magnoliopsida</taxon>
        <taxon>eudicotyledons</taxon>
        <taxon>Gunneridae</taxon>
        <taxon>Pentapetalae</taxon>
        <taxon>rosids</taxon>
        <taxon>fabids</taxon>
        <taxon>Malpighiales</taxon>
        <taxon>Euphorbiaceae</taxon>
        <taxon>Crotonoideae</taxon>
        <taxon>Micrandreae</taxon>
        <taxon>Hevea</taxon>
    </lineage>
</organism>
<evidence type="ECO:0000256" key="1">
    <source>
        <dbReference type="ARBA" id="ARBA00004123"/>
    </source>
</evidence>
<feature type="domain" description="Myb-like" evidence="9">
    <location>
        <begin position="69"/>
        <end position="119"/>
    </location>
</feature>
<feature type="domain" description="Myb-like" evidence="9">
    <location>
        <begin position="16"/>
        <end position="68"/>
    </location>
</feature>
<keyword evidence="12" id="KW-1185">Reference proteome</keyword>
<dbReference type="Gene3D" id="1.10.10.60">
    <property type="entry name" value="Homeodomain-like"/>
    <property type="match status" value="2"/>
</dbReference>
<evidence type="ECO:0000259" key="9">
    <source>
        <dbReference type="PROSITE" id="PS50090"/>
    </source>
</evidence>
<dbReference type="FunFam" id="1.10.10.60:FF:000077">
    <property type="entry name" value="MYB transcription factor"/>
    <property type="match status" value="1"/>
</dbReference>
<dbReference type="AlphaFoldDB" id="A0A6A6L080"/>
<dbReference type="InterPro" id="IPR001005">
    <property type="entry name" value="SANT/Myb"/>
</dbReference>
<dbReference type="GO" id="GO:0043565">
    <property type="term" value="F:sequence-specific DNA binding"/>
    <property type="evidence" value="ECO:0007669"/>
    <property type="project" value="UniProtKB-ARBA"/>
</dbReference>
<dbReference type="SMART" id="SM00717">
    <property type="entry name" value="SANT"/>
    <property type="match status" value="2"/>
</dbReference>
<dbReference type="PROSITE" id="PS50090">
    <property type="entry name" value="MYB_LIKE"/>
    <property type="match status" value="2"/>
</dbReference>
<evidence type="ECO:0000256" key="2">
    <source>
        <dbReference type="ARBA" id="ARBA00022737"/>
    </source>
</evidence>
<evidence type="ECO:0000256" key="8">
    <source>
        <dbReference type="SAM" id="MobiDB-lite"/>
    </source>
</evidence>
<feature type="domain" description="HTH myb-type" evidence="10">
    <location>
        <begin position="16"/>
        <end position="68"/>
    </location>
</feature>
<name>A0A6A6L080_HEVBR</name>
<dbReference type="GO" id="GO:0045893">
    <property type="term" value="P:positive regulation of DNA-templated transcription"/>
    <property type="evidence" value="ECO:0007669"/>
    <property type="project" value="UniProtKB-ARBA"/>
</dbReference>
<dbReference type="InterPro" id="IPR017930">
    <property type="entry name" value="Myb_dom"/>
</dbReference>
<keyword evidence="6" id="KW-0804">Transcription</keyword>
<accession>A0A6A6L080</accession>
<dbReference type="CDD" id="cd00167">
    <property type="entry name" value="SANT"/>
    <property type="match status" value="2"/>
</dbReference>
<evidence type="ECO:0000256" key="7">
    <source>
        <dbReference type="ARBA" id="ARBA00023242"/>
    </source>
</evidence>
<evidence type="ECO:0000259" key="10">
    <source>
        <dbReference type="PROSITE" id="PS51294"/>
    </source>
</evidence>
<gene>
    <name evidence="11" type="ORF">GH714_003144</name>
</gene>
<sequence length="530" mass="59281">MRKPDLMGKEKVSNNKAKLRKGLWSPEEDEKLIKYMLTNGQGCWSDIARNAGLQRCGKSCRLRWINYLRPDLKRGAFSPQEEELIIHLHSILGNRWSQIAARLPGRTDNEIKNFWNSALKKRLKIISNNNNNNPSTTSPNESDSSEPRDNVIGNLMSMHDHDLMAMCMDSSSSSASIQAMVAGSGNQFDPFSILNNNRFDGTAAAGIFDVPTCLTQSPSTFSHANSADLKTHNLESTFHSPSRSDTNILLNKNPEASRFTLSRYSSSRGSNNSFLNEKKISGDENGVNRLIIVDGHGLGEGGYGVEEVEENEDEEYYYGRKGELWWRYCSFRRSSSCAWVSLQISWRFLASLGIALLVFYIATRPPPPKLSIKMAGIQQFGLGEGVDGTGVTTKILTCNCSMDLLIENKSKLFGLHIQPPLMEMFFGRLPFATSRGPKLYADTHGSTLFQLSVGTRNKPMYGAGRNMQDMLESGNGLPILIRVSLSSHFRVLSNLIDPKYHHQAECLLFLDSKYDNKHRTQAYNSTCTMS</sequence>
<feature type="domain" description="HTH myb-type" evidence="10">
    <location>
        <begin position="69"/>
        <end position="123"/>
    </location>
</feature>
<dbReference type="Pfam" id="PF00249">
    <property type="entry name" value="Myb_DNA-binding"/>
    <property type="match status" value="2"/>
</dbReference>
<keyword evidence="4" id="KW-0238">DNA-binding</keyword>
<proteinExistence type="predicted"/>
<reference evidence="11 12" key="1">
    <citation type="journal article" date="2020" name="Mol. Plant">
        <title>The Chromosome-Based Rubber Tree Genome Provides New Insights into Spurge Genome Evolution and Rubber Biosynthesis.</title>
        <authorList>
            <person name="Liu J."/>
            <person name="Shi C."/>
            <person name="Shi C.C."/>
            <person name="Li W."/>
            <person name="Zhang Q.J."/>
            <person name="Zhang Y."/>
            <person name="Li K."/>
            <person name="Lu H.F."/>
            <person name="Shi C."/>
            <person name="Zhu S.T."/>
            <person name="Xiao Z.Y."/>
            <person name="Nan H."/>
            <person name="Yue Y."/>
            <person name="Zhu X.G."/>
            <person name="Wu Y."/>
            <person name="Hong X.N."/>
            <person name="Fan G.Y."/>
            <person name="Tong Y."/>
            <person name="Zhang D."/>
            <person name="Mao C.L."/>
            <person name="Liu Y.L."/>
            <person name="Hao S.J."/>
            <person name="Liu W.Q."/>
            <person name="Lv M.Q."/>
            <person name="Zhang H.B."/>
            <person name="Liu Y."/>
            <person name="Hu-Tang G.R."/>
            <person name="Wang J.P."/>
            <person name="Wang J.H."/>
            <person name="Sun Y.H."/>
            <person name="Ni S.B."/>
            <person name="Chen W.B."/>
            <person name="Zhang X.C."/>
            <person name="Jiao Y.N."/>
            <person name="Eichler E.E."/>
            <person name="Li G.H."/>
            <person name="Liu X."/>
            <person name="Gao L.Z."/>
        </authorList>
    </citation>
    <scope>NUCLEOTIDE SEQUENCE [LARGE SCALE GENOMIC DNA]</scope>
    <source>
        <strain evidence="12">cv. GT1</strain>
        <tissue evidence="11">Leaf</tissue>
    </source>
</reference>
<evidence type="ECO:0000256" key="6">
    <source>
        <dbReference type="ARBA" id="ARBA00023163"/>
    </source>
</evidence>
<evidence type="ECO:0000313" key="11">
    <source>
        <dbReference type="EMBL" id="KAF2293593.1"/>
    </source>
</evidence>
<dbReference type="PANTHER" id="PTHR48436:SF1">
    <property type="entry name" value="2, PUTATIVE-RELATED"/>
    <property type="match status" value="1"/>
</dbReference>
<evidence type="ECO:0000256" key="5">
    <source>
        <dbReference type="ARBA" id="ARBA00023159"/>
    </source>
</evidence>
<dbReference type="GO" id="GO:0005634">
    <property type="term" value="C:nucleus"/>
    <property type="evidence" value="ECO:0007669"/>
    <property type="project" value="UniProtKB-SubCell"/>
</dbReference>
<keyword evidence="7" id="KW-0539">Nucleus</keyword>
<dbReference type="Proteomes" id="UP000467840">
    <property type="component" value="Chromosome 7"/>
</dbReference>
<dbReference type="GO" id="GO:0003690">
    <property type="term" value="F:double-stranded DNA binding"/>
    <property type="evidence" value="ECO:0007669"/>
    <property type="project" value="UniProtKB-ARBA"/>
</dbReference>
<keyword evidence="5" id="KW-0010">Activator</keyword>
<dbReference type="GO" id="GO:2000652">
    <property type="term" value="P:regulation of secondary cell wall biogenesis"/>
    <property type="evidence" value="ECO:0007669"/>
    <property type="project" value="UniProtKB-ARBA"/>
</dbReference>
<dbReference type="FunFam" id="1.10.10.60:FF:000269">
    <property type="entry name" value="Transcription factor MYB46"/>
    <property type="match status" value="1"/>
</dbReference>
<dbReference type="SUPFAM" id="SSF46689">
    <property type="entry name" value="Homeodomain-like"/>
    <property type="match status" value="1"/>
</dbReference>
<evidence type="ECO:0000256" key="4">
    <source>
        <dbReference type="ARBA" id="ARBA00023125"/>
    </source>
</evidence>
<keyword evidence="3" id="KW-0805">Transcription regulation</keyword>
<comment type="caution">
    <text evidence="11">The sequence shown here is derived from an EMBL/GenBank/DDBJ whole genome shotgun (WGS) entry which is preliminary data.</text>
</comment>
<comment type="subcellular location">
    <subcellularLocation>
        <location evidence="1">Nucleus</location>
    </subcellularLocation>
</comment>
<protein>
    <submittedName>
        <fullName evidence="11">Uncharacterized protein</fullName>
    </submittedName>
</protein>
<dbReference type="PANTHER" id="PTHR48436">
    <property type="entry name" value="2, PUTATIVE-RELATED"/>
    <property type="match status" value="1"/>
</dbReference>
<evidence type="ECO:0000256" key="3">
    <source>
        <dbReference type="ARBA" id="ARBA00023015"/>
    </source>
</evidence>
<evidence type="ECO:0000313" key="12">
    <source>
        <dbReference type="Proteomes" id="UP000467840"/>
    </source>
</evidence>
<dbReference type="InterPro" id="IPR009057">
    <property type="entry name" value="Homeodomain-like_sf"/>
</dbReference>